<keyword evidence="3" id="KW-1185">Reference proteome</keyword>
<dbReference type="GO" id="GO:0016787">
    <property type="term" value="F:hydrolase activity"/>
    <property type="evidence" value="ECO:0007669"/>
    <property type="project" value="UniProtKB-KW"/>
</dbReference>
<comment type="caution">
    <text evidence="2">The sequence shown here is derived from an EMBL/GenBank/DDBJ whole genome shotgun (WGS) entry which is preliminary data.</text>
</comment>
<evidence type="ECO:0000313" key="2">
    <source>
        <dbReference type="EMBL" id="MFD6796519.1"/>
    </source>
</evidence>
<dbReference type="InterPro" id="IPR029058">
    <property type="entry name" value="AB_hydrolase_fold"/>
</dbReference>
<reference evidence="2 3" key="1">
    <citation type="submission" date="2024-09" db="EMBL/GenBank/DDBJ databases">
        <title>The Natural Products Discovery Center: Release of the First 8490 Sequenced Strains for Exploring Actinobacteria Biosynthetic Diversity.</title>
        <authorList>
            <person name="Kalkreuter E."/>
            <person name="Kautsar S.A."/>
            <person name="Yang D."/>
            <person name="Bader C.D."/>
            <person name="Teijaro C.N."/>
            <person name="Fluegel L."/>
            <person name="Davis C.M."/>
            <person name="Simpson J.R."/>
            <person name="Lauterbach L."/>
            <person name="Steele A.D."/>
            <person name="Gui C."/>
            <person name="Meng S."/>
            <person name="Li G."/>
            <person name="Viehrig K."/>
            <person name="Ye F."/>
            <person name="Su P."/>
            <person name="Kiefer A.F."/>
            <person name="Nichols A."/>
            <person name="Cepeda A.J."/>
            <person name="Yan W."/>
            <person name="Fan B."/>
            <person name="Jiang Y."/>
            <person name="Adhikari A."/>
            <person name="Zheng C.-J."/>
            <person name="Schuster L."/>
            <person name="Cowan T.M."/>
            <person name="Smanski M.J."/>
            <person name="Chevrette M.G."/>
            <person name="De Carvalho L.P.S."/>
            <person name="Shen B."/>
        </authorList>
    </citation>
    <scope>NUCLEOTIDE SEQUENCE [LARGE SCALE GENOMIC DNA]</scope>
    <source>
        <strain evidence="2 3">NPDC060353</strain>
    </source>
</reference>
<feature type="domain" description="AB hydrolase-1" evidence="1">
    <location>
        <begin position="53"/>
        <end position="216"/>
    </location>
</feature>
<dbReference type="EMBL" id="JBHXCV010000023">
    <property type="protein sequence ID" value="MFD6796519.1"/>
    <property type="molecule type" value="Genomic_DNA"/>
</dbReference>
<dbReference type="Pfam" id="PF00561">
    <property type="entry name" value="Abhydrolase_1"/>
    <property type="match status" value="1"/>
</dbReference>
<keyword evidence="2" id="KW-0378">Hydrolase</keyword>
<organism evidence="2 3">
    <name type="scientific">Prauserella salsuginis</name>
    <dbReference type="NCBI Taxonomy" id="387889"/>
    <lineage>
        <taxon>Bacteria</taxon>
        <taxon>Bacillati</taxon>
        <taxon>Actinomycetota</taxon>
        <taxon>Actinomycetes</taxon>
        <taxon>Pseudonocardiales</taxon>
        <taxon>Pseudonocardiaceae</taxon>
        <taxon>Prauserella</taxon>
        <taxon>Prauserella salsuginis group</taxon>
    </lineage>
</organism>
<sequence length="341" mass="35942">MTAPHVAGGHELTVRRGQFWVPGERVATDYGTVQRAPMFVSWEAPPESVHPVPLVLVHGGGGQGTDWTGTPDGRPGWATRLVEAGFAVYVVDRCGHGRSPYHPDVVAPMGAQLPYEAARALFLPEESRAAQTQWICERDVGSDHLDQLVCPMGPLPADLAESQRLDADRLARLLDIVGEAVLVTHSAGGPVGWLTAAARPGRVRGIAAIEPVGPPYAEIPGLGTLTWGLTSAEMPCDPPAGFPEEVAGRRIPGLADKPVAVVTGGASAFADFAPQVVDFLNGAGAAARRMHLPDLGITGNGHGLIFEANSDETVKPVIDWILTTVAPQQQQAAERTKGRTS</sequence>
<dbReference type="Proteomes" id="UP001598673">
    <property type="component" value="Unassembled WGS sequence"/>
</dbReference>
<accession>A0ABW6GBD6</accession>
<evidence type="ECO:0000259" key="1">
    <source>
        <dbReference type="Pfam" id="PF00561"/>
    </source>
</evidence>
<dbReference type="Gene3D" id="3.40.50.1820">
    <property type="entry name" value="alpha/beta hydrolase"/>
    <property type="match status" value="1"/>
</dbReference>
<evidence type="ECO:0000313" key="3">
    <source>
        <dbReference type="Proteomes" id="UP001598673"/>
    </source>
</evidence>
<protein>
    <submittedName>
        <fullName evidence="2">Alpha/beta fold hydrolase</fullName>
    </submittedName>
</protein>
<dbReference type="SUPFAM" id="SSF53474">
    <property type="entry name" value="alpha/beta-Hydrolases"/>
    <property type="match status" value="1"/>
</dbReference>
<dbReference type="InterPro" id="IPR050228">
    <property type="entry name" value="Carboxylesterase_BioH"/>
</dbReference>
<dbReference type="PANTHER" id="PTHR43194:SF2">
    <property type="entry name" value="PEROXISOMAL MEMBRANE PROTEIN LPX1"/>
    <property type="match status" value="1"/>
</dbReference>
<name>A0ABW6GBD6_9PSEU</name>
<dbReference type="RefSeq" id="WP_258938442.1">
    <property type="nucleotide sequence ID" value="NZ_JANBBF010000016.1"/>
</dbReference>
<dbReference type="InterPro" id="IPR000073">
    <property type="entry name" value="AB_hydrolase_1"/>
</dbReference>
<proteinExistence type="predicted"/>
<dbReference type="PANTHER" id="PTHR43194">
    <property type="entry name" value="HYDROLASE ALPHA/BETA FOLD FAMILY"/>
    <property type="match status" value="1"/>
</dbReference>
<gene>
    <name evidence="2" type="ORF">ACFWGY_24600</name>
</gene>